<dbReference type="EMBL" id="BMYK01000002">
    <property type="protein sequence ID" value="GHC73199.1"/>
    <property type="molecule type" value="Genomic_DNA"/>
</dbReference>
<evidence type="ECO:0000313" key="2">
    <source>
        <dbReference type="Proteomes" id="UP000626210"/>
    </source>
</evidence>
<name>A0ABQ3FWN3_9BURK</name>
<organism evidence="1 2">
    <name type="scientific">Pseudorhodoferax aquiterrae</name>
    <dbReference type="NCBI Taxonomy" id="747304"/>
    <lineage>
        <taxon>Bacteria</taxon>
        <taxon>Pseudomonadati</taxon>
        <taxon>Pseudomonadota</taxon>
        <taxon>Betaproteobacteria</taxon>
        <taxon>Burkholderiales</taxon>
        <taxon>Comamonadaceae</taxon>
    </lineage>
</organism>
<gene>
    <name evidence="1" type="ORF">GCM10007320_09630</name>
</gene>
<reference evidence="2" key="1">
    <citation type="journal article" date="2019" name="Int. J. Syst. Evol. Microbiol.">
        <title>The Global Catalogue of Microorganisms (GCM) 10K type strain sequencing project: providing services to taxonomists for standard genome sequencing and annotation.</title>
        <authorList>
            <consortium name="The Broad Institute Genomics Platform"/>
            <consortium name="The Broad Institute Genome Sequencing Center for Infectious Disease"/>
            <person name="Wu L."/>
            <person name="Ma J."/>
        </authorList>
    </citation>
    <scope>NUCLEOTIDE SEQUENCE [LARGE SCALE GENOMIC DNA]</scope>
    <source>
        <strain evidence="2">KCTC 23314</strain>
    </source>
</reference>
<accession>A0ABQ3FWN3</accession>
<proteinExistence type="predicted"/>
<dbReference type="Proteomes" id="UP000626210">
    <property type="component" value="Unassembled WGS sequence"/>
</dbReference>
<comment type="caution">
    <text evidence="1">The sequence shown here is derived from an EMBL/GenBank/DDBJ whole genome shotgun (WGS) entry which is preliminary data.</text>
</comment>
<keyword evidence="2" id="KW-1185">Reference proteome</keyword>
<evidence type="ECO:0000313" key="1">
    <source>
        <dbReference type="EMBL" id="GHC73199.1"/>
    </source>
</evidence>
<protein>
    <submittedName>
        <fullName evidence="1">Uncharacterized protein</fullName>
    </submittedName>
</protein>
<sequence>MPRYQRSGHGALDDALQRLTVLWMKSLPEPLRPQQCARRHPRVVNQIAALWGLPQRCIAYLDELQTDRRGNRRGFGPEVTLELQRLRARRAGLAAMARQRAASDFPATQPMGP</sequence>